<name>A0A0C3ALW1_9AGAM</name>
<dbReference type="HOGENOM" id="CLU_098041_0_0_1"/>
<dbReference type="Pfam" id="PF06984">
    <property type="entry name" value="MRP-L47"/>
    <property type="match status" value="1"/>
</dbReference>
<keyword evidence="3" id="KW-0689">Ribosomal protein</keyword>
<dbReference type="InterPro" id="IPR010729">
    <property type="entry name" value="Ribosomal_uL29_mit"/>
</dbReference>
<feature type="region of interest" description="Disordered" evidence="8">
    <location>
        <begin position="147"/>
        <end position="176"/>
    </location>
</feature>
<evidence type="ECO:0000256" key="1">
    <source>
        <dbReference type="ARBA" id="ARBA00004173"/>
    </source>
</evidence>
<sequence length="176" mass="20079">MGPVAVAVTASGTPGSKSVGKRPHLAIEVDPNHGLWGFFRKKVDSEGKVSYETVEPRDAHDESGASWTASELRRKSFKDLHTLWYVLLRERNILATQKEEARRMGVRSTESLAAAVRDRLCRKSMARLKYIINERRLLYEKVLAAREGQEKETPAKVTDSWHRVKGRRRSLPREAR</sequence>
<evidence type="ECO:0000256" key="6">
    <source>
        <dbReference type="ARBA" id="ARBA00035289"/>
    </source>
</evidence>
<dbReference type="EMBL" id="KN822020">
    <property type="protein sequence ID" value="KIM65942.1"/>
    <property type="molecule type" value="Genomic_DNA"/>
</dbReference>
<accession>A0A0C3ALW1</accession>
<comment type="subcellular location">
    <subcellularLocation>
        <location evidence="1">Mitochondrion</location>
    </subcellularLocation>
</comment>
<evidence type="ECO:0000256" key="3">
    <source>
        <dbReference type="ARBA" id="ARBA00022980"/>
    </source>
</evidence>
<evidence type="ECO:0000313" key="10">
    <source>
        <dbReference type="Proteomes" id="UP000053989"/>
    </source>
</evidence>
<comment type="similarity">
    <text evidence="2">Belongs to the universal ribosomal protein uL29 family.</text>
</comment>
<dbReference type="STRING" id="1036808.A0A0C3ALW1"/>
<evidence type="ECO:0000256" key="5">
    <source>
        <dbReference type="ARBA" id="ARBA00023274"/>
    </source>
</evidence>
<keyword evidence="10" id="KW-1185">Reference proteome</keyword>
<dbReference type="GO" id="GO:0005762">
    <property type="term" value="C:mitochondrial large ribosomal subunit"/>
    <property type="evidence" value="ECO:0007669"/>
    <property type="project" value="TreeGrafter"/>
</dbReference>
<reference evidence="9 10" key="1">
    <citation type="submission" date="2014-04" db="EMBL/GenBank/DDBJ databases">
        <authorList>
            <consortium name="DOE Joint Genome Institute"/>
            <person name="Kuo A."/>
            <person name="Kohler A."/>
            <person name="Nagy L.G."/>
            <person name="Floudas D."/>
            <person name="Copeland A."/>
            <person name="Barry K.W."/>
            <person name="Cichocki N."/>
            <person name="Veneault-Fourrey C."/>
            <person name="LaButti K."/>
            <person name="Lindquist E.A."/>
            <person name="Lipzen A."/>
            <person name="Lundell T."/>
            <person name="Morin E."/>
            <person name="Murat C."/>
            <person name="Sun H."/>
            <person name="Tunlid A."/>
            <person name="Henrissat B."/>
            <person name="Grigoriev I.V."/>
            <person name="Hibbett D.S."/>
            <person name="Martin F."/>
            <person name="Nordberg H.P."/>
            <person name="Cantor M.N."/>
            <person name="Hua S.X."/>
        </authorList>
    </citation>
    <scope>NUCLEOTIDE SEQUENCE [LARGE SCALE GENOMIC DNA]</scope>
    <source>
        <strain evidence="9 10">Foug A</strain>
    </source>
</reference>
<evidence type="ECO:0000256" key="2">
    <source>
        <dbReference type="ARBA" id="ARBA00009254"/>
    </source>
</evidence>
<protein>
    <recommendedName>
        <fullName evidence="6">Large ribosomal subunit protein uL29m</fullName>
    </recommendedName>
    <alternativeName>
        <fullName evidence="7">54S ribosomal protein L4, mitochondrial</fullName>
    </alternativeName>
</protein>
<dbReference type="GO" id="GO:0003735">
    <property type="term" value="F:structural constituent of ribosome"/>
    <property type="evidence" value="ECO:0007669"/>
    <property type="project" value="InterPro"/>
</dbReference>
<dbReference type="AlphaFoldDB" id="A0A0C3ALW1"/>
<dbReference type="PANTHER" id="PTHR21183">
    <property type="entry name" value="RIBOSOMAL PROTEIN L47, MITOCHONDRIAL-RELATED"/>
    <property type="match status" value="1"/>
</dbReference>
<feature type="compositionally biased region" description="Basic and acidic residues" evidence="8">
    <location>
        <begin position="147"/>
        <end position="162"/>
    </location>
</feature>
<dbReference type="InterPro" id="IPR036049">
    <property type="entry name" value="Ribosomal_uL29_sf"/>
</dbReference>
<evidence type="ECO:0000313" key="9">
    <source>
        <dbReference type="EMBL" id="KIM65942.1"/>
    </source>
</evidence>
<gene>
    <name evidence="9" type="ORF">SCLCIDRAFT_111972</name>
</gene>
<evidence type="ECO:0000256" key="4">
    <source>
        <dbReference type="ARBA" id="ARBA00023128"/>
    </source>
</evidence>
<organism evidence="9 10">
    <name type="scientific">Scleroderma citrinum Foug A</name>
    <dbReference type="NCBI Taxonomy" id="1036808"/>
    <lineage>
        <taxon>Eukaryota</taxon>
        <taxon>Fungi</taxon>
        <taxon>Dikarya</taxon>
        <taxon>Basidiomycota</taxon>
        <taxon>Agaricomycotina</taxon>
        <taxon>Agaricomycetes</taxon>
        <taxon>Agaricomycetidae</taxon>
        <taxon>Boletales</taxon>
        <taxon>Sclerodermatineae</taxon>
        <taxon>Sclerodermataceae</taxon>
        <taxon>Scleroderma</taxon>
    </lineage>
</organism>
<evidence type="ECO:0000256" key="8">
    <source>
        <dbReference type="SAM" id="MobiDB-lite"/>
    </source>
</evidence>
<dbReference type="GO" id="GO:0032543">
    <property type="term" value="P:mitochondrial translation"/>
    <property type="evidence" value="ECO:0007669"/>
    <property type="project" value="TreeGrafter"/>
</dbReference>
<proteinExistence type="inferred from homology"/>
<dbReference type="InParanoid" id="A0A0C3ALW1"/>
<keyword evidence="4" id="KW-0496">Mitochondrion</keyword>
<dbReference type="PANTHER" id="PTHR21183:SF18">
    <property type="entry name" value="LARGE RIBOSOMAL SUBUNIT PROTEIN UL29M"/>
    <property type="match status" value="1"/>
</dbReference>
<reference evidence="10" key="2">
    <citation type="submission" date="2015-01" db="EMBL/GenBank/DDBJ databases">
        <title>Evolutionary Origins and Diversification of the Mycorrhizal Mutualists.</title>
        <authorList>
            <consortium name="DOE Joint Genome Institute"/>
            <consortium name="Mycorrhizal Genomics Consortium"/>
            <person name="Kohler A."/>
            <person name="Kuo A."/>
            <person name="Nagy L.G."/>
            <person name="Floudas D."/>
            <person name="Copeland A."/>
            <person name="Barry K.W."/>
            <person name="Cichocki N."/>
            <person name="Veneault-Fourrey C."/>
            <person name="LaButti K."/>
            <person name="Lindquist E.A."/>
            <person name="Lipzen A."/>
            <person name="Lundell T."/>
            <person name="Morin E."/>
            <person name="Murat C."/>
            <person name="Riley R."/>
            <person name="Ohm R."/>
            <person name="Sun H."/>
            <person name="Tunlid A."/>
            <person name="Henrissat B."/>
            <person name="Grigoriev I.V."/>
            <person name="Hibbett D.S."/>
            <person name="Martin F."/>
        </authorList>
    </citation>
    <scope>NUCLEOTIDE SEQUENCE [LARGE SCALE GENOMIC DNA]</scope>
    <source>
        <strain evidence="10">Foug A</strain>
    </source>
</reference>
<dbReference type="SUPFAM" id="SSF46561">
    <property type="entry name" value="Ribosomal protein L29 (L29p)"/>
    <property type="match status" value="1"/>
</dbReference>
<dbReference type="FunCoup" id="A0A0C3ALW1">
    <property type="interactions" value="32"/>
</dbReference>
<keyword evidence="5" id="KW-0687">Ribonucleoprotein</keyword>
<dbReference type="Gene3D" id="6.10.330.20">
    <property type="match status" value="1"/>
</dbReference>
<dbReference type="InterPro" id="IPR038340">
    <property type="entry name" value="MRP-L47_sf"/>
</dbReference>
<dbReference type="Proteomes" id="UP000053989">
    <property type="component" value="Unassembled WGS sequence"/>
</dbReference>
<evidence type="ECO:0000256" key="7">
    <source>
        <dbReference type="ARBA" id="ARBA00035399"/>
    </source>
</evidence>
<feature type="region of interest" description="Disordered" evidence="8">
    <location>
        <begin position="1"/>
        <end position="21"/>
    </location>
</feature>
<dbReference type="OrthoDB" id="270763at2759"/>